<dbReference type="SUPFAM" id="SSF56935">
    <property type="entry name" value="Porins"/>
    <property type="match status" value="1"/>
</dbReference>
<comment type="subcellular location">
    <subcellularLocation>
        <location evidence="2">Cell outer membrane</location>
        <topology evidence="2">Multi-pass membrane protein</topology>
    </subcellularLocation>
</comment>
<protein>
    <submittedName>
        <fullName evidence="4">SusC/RagA family TonB-linked outer membrane protein</fullName>
    </submittedName>
</protein>
<dbReference type="InterPro" id="IPR008969">
    <property type="entry name" value="CarboxyPept-like_regulatory"/>
</dbReference>
<keyword evidence="2" id="KW-0998">Cell outer membrane</keyword>
<comment type="similarity">
    <text evidence="2">Belongs to the TonB-dependent receptor family.</text>
</comment>
<dbReference type="Gene3D" id="2.170.130.10">
    <property type="entry name" value="TonB-dependent receptor, plug domain"/>
    <property type="match status" value="1"/>
</dbReference>
<dbReference type="PROSITE" id="PS52016">
    <property type="entry name" value="TONB_DEPENDENT_REC_3"/>
    <property type="match status" value="1"/>
</dbReference>
<keyword evidence="1" id="KW-0732">Signal</keyword>
<dbReference type="PANTHER" id="PTHR30069">
    <property type="entry name" value="TONB-DEPENDENT OUTER MEMBRANE RECEPTOR"/>
    <property type="match status" value="1"/>
</dbReference>
<sequence length="1156" mass="130196">MKKTFNYKRLLYQIVKMSFLQSFIVLVFSSVTMATNVNGQEMLAKHVSINMKETTLEKVLTKLEKSANVKFSFNSRMIKLDKQVSITANNELLSQVLTKVLKPLNITFLEVSNRIILRNVETPRATSENMDEASFENIEGVIDQNVSGTIKDENGKPLAGVNITIKGTLKGTNSDENGQFKIDVEDENTVLVFSYVGYAKQEVLIGKRTVFTISMAIDQKSLDEVVVVAYGTQNKKTISGAISTVNADELSHSKTATAAGALVGKIPGLNFRQTTGRPGSEPSIQIRNIGTPLVIIDGAVRDMSSFSQMDFNDIESVSVLKDGSAAIYGMQAANGAIVVTTKKGKRNQKLKVGLQSYFGVQKASGYNKPADAVTYLRAIIQDETFNGVSENARTIKKDEYEKWVNKVDDDHTSFDWYNYIWQTAPQFYNSINLSGGSENVDYYVSVGNLQQQGLLRNFVGFSRTNFQSNINANISKRFKIGFGMQGRLEHNEQPGLPGDDYSFAEQTAFRNLPTKKPFYNGNEDYPLITTIDPQYSYGWVGYKTSGKYQAESRVILINGSAELEIAKGFKARGLFTYWYKNYKTDLLELSPILYSYDKTASQYNVAYSGNGRYVERFMQNNEEVTTNLQLEYKNSFGKHNLFLFTGMEGKRGTYPSVYLWGSPVANGIQYLTNATPGITVTDNISYVQKRLGFIGRLNYDFEGKYIAEFSTRYDGSYFYQPGSRFGIFPYGSVAYRVSQENFWKNNGFLSNTFNDVKLRASYGIAGKELGSALSFITGYNYNTGNAILNGANVTTTTVSGLPTIYTWGRVKTLNLALDVVLLDNRLKGGFDWFSRHQTGELGSRYDVLLPNEVGFGLPSENLNGDYTKGIELSLDWKDKIKDINYWVGGNFSFSRWITGERYKPHWSSAYNQYRDLGSTEGRYRDGSFQLIAIGQFKTWEEIAKYPIDQDHAGNTTIRPGDYIYQDTNGDGYITELDMKNVTYRTNSGTPWINFAFNFGANWKGIDVRADFVGASAYTYEQQGYMRYFDPSGNVSQYLADNSTWYKDIWNKNSGFNIGKYPLLTKGVNNWMNTHWPNNYWQTNITYVKLRNLEVGYTLPVVVTKQIGISNLRFYFAGYNMFTISNMPAGLDPEITSSSGNSYPNPKVYNFGFQASF</sequence>
<dbReference type="Proteomes" id="UP001302222">
    <property type="component" value="Unassembled WGS sequence"/>
</dbReference>
<evidence type="ECO:0000313" key="5">
    <source>
        <dbReference type="Proteomes" id="UP001302222"/>
    </source>
</evidence>
<dbReference type="PROSITE" id="PS00018">
    <property type="entry name" value="EF_HAND_1"/>
    <property type="match status" value="1"/>
</dbReference>
<dbReference type="InterPro" id="IPR018247">
    <property type="entry name" value="EF_Hand_1_Ca_BS"/>
</dbReference>
<name>A0ABU5SKC1_9BACT</name>
<keyword evidence="2" id="KW-0472">Membrane</keyword>
<proteinExistence type="inferred from homology"/>
<evidence type="ECO:0000256" key="1">
    <source>
        <dbReference type="ARBA" id="ARBA00022729"/>
    </source>
</evidence>
<dbReference type="InterPro" id="IPR023997">
    <property type="entry name" value="TonB-dep_OMP_SusC/RagA_CS"/>
</dbReference>
<dbReference type="InterPro" id="IPR012910">
    <property type="entry name" value="Plug_dom"/>
</dbReference>
<evidence type="ECO:0000259" key="3">
    <source>
        <dbReference type="Pfam" id="PF07715"/>
    </source>
</evidence>
<dbReference type="EMBL" id="JAYGIM010000010">
    <property type="protein sequence ID" value="MEA5427703.1"/>
    <property type="molecule type" value="Genomic_DNA"/>
</dbReference>
<dbReference type="Gene3D" id="2.60.40.1120">
    <property type="entry name" value="Carboxypeptidase-like, regulatory domain"/>
    <property type="match status" value="1"/>
</dbReference>
<keyword evidence="2" id="KW-0813">Transport</keyword>
<evidence type="ECO:0000313" key="4">
    <source>
        <dbReference type="EMBL" id="MEA5427703.1"/>
    </source>
</evidence>
<dbReference type="InterPro" id="IPR037066">
    <property type="entry name" value="Plug_dom_sf"/>
</dbReference>
<keyword evidence="5" id="KW-1185">Reference proteome</keyword>
<accession>A0ABU5SKC1</accession>
<evidence type="ECO:0000256" key="2">
    <source>
        <dbReference type="PROSITE-ProRule" id="PRU01360"/>
    </source>
</evidence>
<dbReference type="SUPFAM" id="SSF49464">
    <property type="entry name" value="Carboxypeptidase regulatory domain-like"/>
    <property type="match status" value="1"/>
</dbReference>
<feature type="domain" description="TonB-dependent receptor plug" evidence="3">
    <location>
        <begin position="235"/>
        <end position="336"/>
    </location>
</feature>
<keyword evidence="2" id="KW-0812">Transmembrane</keyword>
<dbReference type="PANTHER" id="PTHR30069:SF29">
    <property type="entry name" value="HEMOGLOBIN AND HEMOGLOBIN-HAPTOGLOBIN-BINDING PROTEIN 1-RELATED"/>
    <property type="match status" value="1"/>
</dbReference>
<dbReference type="Pfam" id="PF07715">
    <property type="entry name" value="Plug"/>
    <property type="match status" value="1"/>
</dbReference>
<organism evidence="4 5">
    <name type="scientific">Arcicella lustrica</name>
    <dbReference type="NCBI Taxonomy" id="2984196"/>
    <lineage>
        <taxon>Bacteria</taxon>
        <taxon>Pseudomonadati</taxon>
        <taxon>Bacteroidota</taxon>
        <taxon>Cytophagia</taxon>
        <taxon>Cytophagales</taxon>
        <taxon>Flectobacillaceae</taxon>
        <taxon>Arcicella</taxon>
    </lineage>
</organism>
<dbReference type="Pfam" id="PF13715">
    <property type="entry name" value="CarbopepD_reg_2"/>
    <property type="match status" value="1"/>
</dbReference>
<gene>
    <name evidence="4" type="ORF">VB798_14025</name>
</gene>
<dbReference type="InterPro" id="IPR039426">
    <property type="entry name" value="TonB-dep_rcpt-like"/>
</dbReference>
<comment type="caution">
    <text evidence="4">The sequence shown here is derived from an EMBL/GenBank/DDBJ whole genome shotgun (WGS) entry which is preliminary data.</text>
</comment>
<dbReference type="NCBIfam" id="TIGR04056">
    <property type="entry name" value="OMP_RagA_SusC"/>
    <property type="match status" value="1"/>
</dbReference>
<keyword evidence="2" id="KW-1134">Transmembrane beta strand</keyword>
<dbReference type="NCBIfam" id="TIGR04057">
    <property type="entry name" value="SusC_RagA_signa"/>
    <property type="match status" value="1"/>
</dbReference>
<reference evidence="4 5" key="1">
    <citation type="submission" date="2023-12" db="EMBL/GenBank/DDBJ databases">
        <title>Novel species of the genus Arcicella isolated from rivers.</title>
        <authorList>
            <person name="Lu H."/>
        </authorList>
    </citation>
    <scope>NUCLEOTIDE SEQUENCE [LARGE SCALE GENOMIC DNA]</scope>
    <source>
        <strain evidence="4 5">DC25W</strain>
    </source>
</reference>
<dbReference type="InterPro" id="IPR023996">
    <property type="entry name" value="TonB-dep_OMP_SusC/RagA"/>
</dbReference>
<dbReference type="RefSeq" id="WP_323259348.1">
    <property type="nucleotide sequence ID" value="NZ_JAYGIM010000010.1"/>
</dbReference>